<name>A0A7J9C2W4_GOSGO</name>
<reference evidence="6 7" key="1">
    <citation type="journal article" date="2019" name="Genome Biol. Evol.">
        <title>Insights into the evolution of the New World diploid cottons (Gossypium, subgenus Houzingenia) based on genome sequencing.</title>
        <authorList>
            <person name="Grover C.E."/>
            <person name="Arick M.A. 2nd"/>
            <person name="Thrash A."/>
            <person name="Conover J.L."/>
            <person name="Sanders W.S."/>
            <person name="Peterson D.G."/>
            <person name="Frelichowski J.E."/>
            <person name="Scheffler J.A."/>
            <person name="Scheffler B.E."/>
            <person name="Wendel J.F."/>
        </authorList>
    </citation>
    <scope>NUCLEOTIDE SEQUENCE [LARGE SCALE GENOMIC DNA]</scope>
    <source>
        <strain evidence="6">5</strain>
        <tissue evidence="6">Leaf</tissue>
    </source>
</reference>
<gene>
    <name evidence="6" type="ORF">Gogos_015741</name>
</gene>
<dbReference type="GO" id="GO:0012505">
    <property type="term" value="C:endomembrane system"/>
    <property type="evidence" value="ECO:0007669"/>
    <property type="project" value="TreeGrafter"/>
</dbReference>
<comment type="subcellular location">
    <subcellularLocation>
        <location evidence="1">Vacuole</location>
    </subcellularLocation>
</comment>
<dbReference type="PANTHER" id="PTHR10426:SF86">
    <property type="entry name" value="PROTEIN STRICTOSIDINE SYNTHASE-LIKE 10-LIKE"/>
    <property type="match status" value="1"/>
</dbReference>
<keyword evidence="7" id="KW-1185">Reference proteome</keyword>
<evidence type="ECO:0000313" key="6">
    <source>
        <dbReference type="EMBL" id="MBA0742718.1"/>
    </source>
</evidence>
<feature type="domain" description="Strictosidine synthase conserved region" evidence="5">
    <location>
        <begin position="67"/>
        <end position="136"/>
    </location>
</feature>
<dbReference type="AlphaFoldDB" id="A0A7J9C2W4"/>
<evidence type="ECO:0000313" key="7">
    <source>
        <dbReference type="Proteomes" id="UP000593579"/>
    </source>
</evidence>
<dbReference type="OrthoDB" id="5307922at2759"/>
<dbReference type="InterPro" id="IPR011042">
    <property type="entry name" value="6-blade_b-propeller_TolB-like"/>
</dbReference>
<dbReference type="PANTHER" id="PTHR10426">
    <property type="entry name" value="STRICTOSIDINE SYNTHASE-RELATED"/>
    <property type="match status" value="1"/>
</dbReference>
<organism evidence="6 7">
    <name type="scientific">Gossypium gossypioides</name>
    <name type="common">Mexican cotton</name>
    <name type="synonym">Selera gossypioides</name>
    <dbReference type="NCBI Taxonomy" id="34282"/>
    <lineage>
        <taxon>Eukaryota</taxon>
        <taxon>Viridiplantae</taxon>
        <taxon>Streptophyta</taxon>
        <taxon>Embryophyta</taxon>
        <taxon>Tracheophyta</taxon>
        <taxon>Spermatophyta</taxon>
        <taxon>Magnoliopsida</taxon>
        <taxon>eudicotyledons</taxon>
        <taxon>Gunneridae</taxon>
        <taxon>Pentapetalae</taxon>
        <taxon>rosids</taxon>
        <taxon>malvids</taxon>
        <taxon>Malvales</taxon>
        <taxon>Malvaceae</taxon>
        <taxon>Malvoideae</taxon>
        <taxon>Gossypium</taxon>
    </lineage>
</organism>
<dbReference type="Proteomes" id="UP000593579">
    <property type="component" value="Unassembled WGS sequence"/>
</dbReference>
<comment type="similarity">
    <text evidence="2">Belongs to the strictosidine synthase family.</text>
</comment>
<keyword evidence="4" id="KW-0325">Glycoprotein</keyword>
<keyword evidence="3" id="KW-0926">Vacuole</keyword>
<evidence type="ECO:0000256" key="2">
    <source>
        <dbReference type="ARBA" id="ARBA00009191"/>
    </source>
</evidence>
<dbReference type="Gene3D" id="2.120.10.30">
    <property type="entry name" value="TolB, C-terminal domain"/>
    <property type="match status" value="2"/>
</dbReference>
<dbReference type="GO" id="GO:0016787">
    <property type="term" value="F:hydrolase activity"/>
    <property type="evidence" value="ECO:0007669"/>
    <property type="project" value="TreeGrafter"/>
</dbReference>
<dbReference type="InterPro" id="IPR018119">
    <property type="entry name" value="Strictosidine_synth_cons-reg"/>
</dbReference>
<dbReference type="EMBL" id="JABEZY010000007">
    <property type="protein sequence ID" value="MBA0742718.1"/>
    <property type="molecule type" value="Genomic_DNA"/>
</dbReference>
<evidence type="ECO:0000256" key="4">
    <source>
        <dbReference type="ARBA" id="ARBA00023180"/>
    </source>
</evidence>
<proteinExistence type="inferred from homology"/>
<protein>
    <recommendedName>
        <fullName evidence="5">Strictosidine synthase conserved region domain-containing protein</fullName>
    </recommendedName>
</protein>
<sequence length="176" mass="19225">ERKLYDGIRDSNIEPICGRPLGLKFDTQTCHLNIADAYFGLLVVGPNGGTAIRLAISAKGVPFKFTNGLDIDTSTGMVYFTDSSSLLQIRDADFLVSSRDKTERLLKYNPYTGDVSILYKGLAFPNGVALSAIRLFSVADNIKRNKNGEFWVALNNGRLGTITNGAPDPIGMKFNQ</sequence>
<dbReference type="SUPFAM" id="SSF63829">
    <property type="entry name" value="Calcium-dependent phosphotriesterase"/>
    <property type="match status" value="1"/>
</dbReference>
<dbReference type="GO" id="GO:0005773">
    <property type="term" value="C:vacuole"/>
    <property type="evidence" value="ECO:0007669"/>
    <property type="project" value="UniProtKB-SubCell"/>
</dbReference>
<dbReference type="Pfam" id="PF03088">
    <property type="entry name" value="Str_synth"/>
    <property type="match status" value="1"/>
</dbReference>
<feature type="non-terminal residue" evidence="6">
    <location>
        <position position="1"/>
    </location>
</feature>
<evidence type="ECO:0000256" key="3">
    <source>
        <dbReference type="ARBA" id="ARBA00022554"/>
    </source>
</evidence>
<evidence type="ECO:0000256" key="1">
    <source>
        <dbReference type="ARBA" id="ARBA00004116"/>
    </source>
</evidence>
<evidence type="ECO:0000259" key="5">
    <source>
        <dbReference type="Pfam" id="PF03088"/>
    </source>
</evidence>
<comment type="caution">
    <text evidence="6">The sequence shown here is derived from an EMBL/GenBank/DDBJ whole genome shotgun (WGS) entry which is preliminary data.</text>
</comment>
<accession>A0A7J9C2W4</accession>